<feature type="region of interest" description="Disordered" evidence="1">
    <location>
        <begin position="1"/>
        <end position="26"/>
    </location>
</feature>
<feature type="compositionally biased region" description="Acidic residues" evidence="1">
    <location>
        <begin position="122"/>
        <end position="131"/>
    </location>
</feature>
<feature type="region of interest" description="Disordered" evidence="1">
    <location>
        <begin position="52"/>
        <end position="73"/>
    </location>
</feature>
<protein>
    <submittedName>
        <fullName evidence="2">Uncharacterized protein</fullName>
    </submittedName>
</protein>
<feature type="compositionally biased region" description="Basic and acidic residues" evidence="1">
    <location>
        <begin position="1"/>
        <end position="14"/>
    </location>
</feature>
<feature type="compositionally biased region" description="Polar residues" evidence="1">
    <location>
        <begin position="136"/>
        <end position="145"/>
    </location>
</feature>
<comment type="caution">
    <text evidence="2">The sequence shown here is derived from an EMBL/GenBank/DDBJ whole genome shotgun (WGS) entry which is preliminary data.</text>
</comment>
<evidence type="ECO:0000256" key="1">
    <source>
        <dbReference type="SAM" id="MobiDB-lite"/>
    </source>
</evidence>
<dbReference type="Proteomes" id="UP000253153">
    <property type="component" value="Unassembled WGS sequence"/>
</dbReference>
<evidence type="ECO:0000313" key="2">
    <source>
        <dbReference type="EMBL" id="RBR10701.1"/>
    </source>
</evidence>
<gene>
    <name evidence="2" type="ORF">FIESC28_09348</name>
</gene>
<dbReference type="EMBL" id="QKXC01000231">
    <property type="protein sequence ID" value="RBR10701.1"/>
    <property type="molecule type" value="Genomic_DNA"/>
</dbReference>
<feature type="compositionally biased region" description="Basic residues" evidence="1">
    <location>
        <begin position="15"/>
        <end position="24"/>
    </location>
</feature>
<dbReference type="RefSeq" id="XP_031012449.1">
    <property type="nucleotide sequence ID" value="XM_031163485.1"/>
</dbReference>
<keyword evidence="3" id="KW-1185">Reference proteome</keyword>
<name>A0A366R0M8_9HYPO</name>
<feature type="compositionally biased region" description="Polar residues" evidence="1">
    <location>
        <begin position="53"/>
        <end position="63"/>
    </location>
</feature>
<sequence>MDNHWEDELLDSRHTHNRRSRKSTAKTGNISHAFGLYRIQCAKVDAIARQQGLDGNSPDQSTAKKGRKKKQHSYSANLNIRNFTTDEDGLYGSLHLPGVLNAVVHMAGSRKGLEDIIATEYASDEEESNSEDDSHVTSPISSGDSESMRTDKDMGVSQASDTPGASDIAAYEEKEQARFNKFEKNTFRQPKFWLFWKGRVLAAPQHSVHAETESATDEIQSGMGYLVFSGSRYEKFNGTISCESLGWKDIAISGRKQ</sequence>
<reference evidence="2 3" key="1">
    <citation type="submission" date="2018-06" db="EMBL/GenBank/DDBJ databases">
        <title>Fusarium incarnatum-equiseti species complex species 28.</title>
        <authorList>
            <person name="Gardiner D.M."/>
        </authorList>
    </citation>
    <scope>NUCLEOTIDE SEQUENCE [LARGE SCALE GENOMIC DNA]</scope>
    <source>
        <strain evidence="2 3">FIESC_28</strain>
    </source>
</reference>
<accession>A0A366R0M8</accession>
<proteinExistence type="predicted"/>
<evidence type="ECO:0000313" key="3">
    <source>
        <dbReference type="Proteomes" id="UP000253153"/>
    </source>
</evidence>
<organism evidence="2 3">
    <name type="scientific">Fusarium coffeatum</name>
    <dbReference type="NCBI Taxonomy" id="231269"/>
    <lineage>
        <taxon>Eukaryota</taxon>
        <taxon>Fungi</taxon>
        <taxon>Dikarya</taxon>
        <taxon>Ascomycota</taxon>
        <taxon>Pezizomycotina</taxon>
        <taxon>Sordariomycetes</taxon>
        <taxon>Hypocreomycetidae</taxon>
        <taxon>Hypocreales</taxon>
        <taxon>Nectriaceae</taxon>
        <taxon>Fusarium</taxon>
        <taxon>Fusarium incarnatum-equiseti species complex</taxon>
    </lineage>
</organism>
<feature type="region of interest" description="Disordered" evidence="1">
    <location>
        <begin position="122"/>
        <end position="164"/>
    </location>
</feature>
<dbReference type="OrthoDB" id="5220117at2759"/>
<dbReference type="GeneID" id="41998781"/>
<dbReference type="AlphaFoldDB" id="A0A366R0M8"/>